<dbReference type="InterPro" id="IPR047817">
    <property type="entry name" value="ABC2_TM_bact-type"/>
</dbReference>
<evidence type="ECO:0000256" key="3">
    <source>
        <dbReference type="ARBA" id="ARBA00022448"/>
    </source>
</evidence>
<evidence type="ECO:0000256" key="8">
    <source>
        <dbReference type="SAM" id="Phobius"/>
    </source>
</evidence>
<comment type="subcellular location">
    <subcellularLocation>
        <location evidence="1">Cell membrane</location>
        <topology evidence="1">Multi-pass membrane protein</topology>
    </subcellularLocation>
</comment>
<dbReference type="RefSeq" id="WP_284131247.1">
    <property type="nucleotide sequence ID" value="NZ_JASKYM010000001.1"/>
</dbReference>
<keyword evidence="4" id="KW-1003">Cell membrane</keyword>
<dbReference type="EMBL" id="JASKYM010000001">
    <property type="protein sequence ID" value="MDK2562266.1"/>
    <property type="molecule type" value="Genomic_DNA"/>
</dbReference>
<feature type="domain" description="ABC transmembrane type-2" evidence="9">
    <location>
        <begin position="140"/>
        <end position="372"/>
    </location>
</feature>
<keyword evidence="3" id="KW-0813">Transport</keyword>
<sequence>MRDIMTIAKNVLKVTFRKKTSILVFMLLPIMSIFISQYLNPTTQPSVKVGICDEDKSKLSKDLTDYLIGKDNTKVVPVTKDKIDKKILNKSLDTVIVLDKGFENDIIDSKFKNLDMITVKGADVTIWQENYLNYYIGNLLDISKSSSQDKETFFKVYDDFKTKENNITKEKIKDETNSIGVSKQSISLLLVFMLSGATVSSQTIAKDKSNKIFNRLLSSPIKISSYILGNFIANFLLNTVQVVTILIFAKLLNLNYHMPMGYVFILLSSFSLVSVGLGMFLASVSNSSAQVGYLSNAIIVPTCMLSGCFWPIEYMPKIMRDIALLLPQTWVIKSIDTLQSGNSILSVSGNILIVICFAILLLGLSIVNIKRGEKTKNYV</sequence>
<organism evidence="10 11">
    <name type="scientific">Romboutsia sedimentorum</name>
    <dbReference type="NCBI Taxonomy" id="1368474"/>
    <lineage>
        <taxon>Bacteria</taxon>
        <taxon>Bacillati</taxon>
        <taxon>Bacillota</taxon>
        <taxon>Clostridia</taxon>
        <taxon>Peptostreptococcales</taxon>
        <taxon>Peptostreptococcaceae</taxon>
        <taxon>Romboutsia</taxon>
    </lineage>
</organism>
<evidence type="ECO:0000313" key="10">
    <source>
        <dbReference type="EMBL" id="MDK2562266.1"/>
    </source>
</evidence>
<dbReference type="InterPro" id="IPR013525">
    <property type="entry name" value="ABC2_TM"/>
</dbReference>
<dbReference type="PROSITE" id="PS51012">
    <property type="entry name" value="ABC_TM2"/>
    <property type="match status" value="1"/>
</dbReference>
<dbReference type="InterPro" id="IPR051449">
    <property type="entry name" value="ABC-2_transporter_component"/>
</dbReference>
<reference evidence="10 11" key="1">
    <citation type="submission" date="2023-05" db="EMBL/GenBank/DDBJ databases">
        <title>Rombocin, a short stable natural nisin variant, displays selective antimicrobial activity against Listeria monocytogenes and employs dual mode of action to kill target bacterial strains.</title>
        <authorList>
            <person name="Wambui J."/>
            <person name="Stephan R."/>
            <person name="Kuipers O.P."/>
        </authorList>
    </citation>
    <scope>NUCLEOTIDE SEQUENCE [LARGE SCALE GENOMIC DNA]</scope>
    <source>
        <strain evidence="10 11">RC002</strain>
    </source>
</reference>
<proteinExistence type="inferred from homology"/>
<feature type="transmembrane region" description="Helical" evidence="8">
    <location>
        <begin position="344"/>
        <end position="367"/>
    </location>
</feature>
<evidence type="ECO:0000313" key="11">
    <source>
        <dbReference type="Proteomes" id="UP001301012"/>
    </source>
</evidence>
<keyword evidence="6 8" id="KW-1133">Transmembrane helix</keyword>
<feature type="transmembrane region" description="Helical" evidence="8">
    <location>
        <begin position="186"/>
        <end position="205"/>
    </location>
</feature>
<dbReference type="Gene3D" id="3.40.1710.10">
    <property type="entry name" value="abc type-2 transporter like domain"/>
    <property type="match status" value="1"/>
</dbReference>
<dbReference type="PANTHER" id="PTHR30294">
    <property type="entry name" value="MEMBRANE COMPONENT OF ABC TRANSPORTER YHHJ-RELATED"/>
    <property type="match status" value="1"/>
</dbReference>
<evidence type="ECO:0000256" key="2">
    <source>
        <dbReference type="ARBA" id="ARBA00007783"/>
    </source>
</evidence>
<gene>
    <name evidence="10" type="ORF">QOZ84_01800</name>
</gene>
<evidence type="ECO:0000256" key="6">
    <source>
        <dbReference type="ARBA" id="ARBA00022989"/>
    </source>
</evidence>
<evidence type="ECO:0000256" key="1">
    <source>
        <dbReference type="ARBA" id="ARBA00004651"/>
    </source>
</evidence>
<feature type="transmembrane region" description="Helical" evidence="8">
    <location>
        <begin position="261"/>
        <end position="281"/>
    </location>
</feature>
<accession>A0ABT7E8H2</accession>
<comment type="similarity">
    <text evidence="2">Belongs to the ABC-2 integral membrane protein family.</text>
</comment>
<dbReference type="Proteomes" id="UP001301012">
    <property type="component" value="Unassembled WGS sequence"/>
</dbReference>
<name>A0ABT7E8H2_9FIRM</name>
<keyword evidence="7 8" id="KW-0472">Membrane</keyword>
<feature type="transmembrane region" description="Helical" evidence="8">
    <location>
        <begin position="21"/>
        <end position="39"/>
    </location>
</feature>
<evidence type="ECO:0000259" key="9">
    <source>
        <dbReference type="PROSITE" id="PS51012"/>
    </source>
</evidence>
<keyword evidence="5 8" id="KW-0812">Transmembrane</keyword>
<evidence type="ECO:0000256" key="7">
    <source>
        <dbReference type="ARBA" id="ARBA00023136"/>
    </source>
</evidence>
<feature type="transmembrane region" description="Helical" evidence="8">
    <location>
        <begin position="226"/>
        <end position="249"/>
    </location>
</feature>
<dbReference type="PANTHER" id="PTHR30294:SF45">
    <property type="entry name" value="LINEARMYCIN RESISTANCE PERMEASE PROTEIN LNRN"/>
    <property type="match status" value="1"/>
</dbReference>
<evidence type="ECO:0000256" key="5">
    <source>
        <dbReference type="ARBA" id="ARBA00022692"/>
    </source>
</evidence>
<dbReference type="Pfam" id="PF12698">
    <property type="entry name" value="ABC2_membrane_3"/>
    <property type="match status" value="1"/>
</dbReference>
<keyword evidence="11" id="KW-1185">Reference proteome</keyword>
<evidence type="ECO:0000256" key="4">
    <source>
        <dbReference type="ARBA" id="ARBA00022475"/>
    </source>
</evidence>
<feature type="transmembrane region" description="Helical" evidence="8">
    <location>
        <begin position="293"/>
        <end position="312"/>
    </location>
</feature>
<protein>
    <submittedName>
        <fullName evidence="10">ABC transporter permease</fullName>
    </submittedName>
</protein>
<comment type="caution">
    <text evidence="10">The sequence shown here is derived from an EMBL/GenBank/DDBJ whole genome shotgun (WGS) entry which is preliminary data.</text>
</comment>